<accession>A0A1Y3PJZ3</accession>
<organism evidence="5 6">
    <name type="scientific">Bacillus thermozeamaize</name>
    <dbReference type="NCBI Taxonomy" id="230954"/>
    <lineage>
        <taxon>Bacteria</taxon>
        <taxon>Bacillati</taxon>
        <taxon>Bacillota</taxon>
        <taxon>Bacilli</taxon>
        <taxon>Bacillales</taxon>
        <taxon>Bacillaceae</taxon>
        <taxon>Bacillus</taxon>
    </lineage>
</organism>
<feature type="transmembrane region" description="Helical" evidence="2">
    <location>
        <begin position="20"/>
        <end position="43"/>
    </location>
</feature>
<evidence type="ECO:0000313" key="6">
    <source>
        <dbReference type="Proteomes" id="UP000196475"/>
    </source>
</evidence>
<evidence type="ECO:0000313" key="5">
    <source>
        <dbReference type="EMBL" id="OUM86456.1"/>
    </source>
</evidence>
<evidence type="ECO:0000256" key="1">
    <source>
        <dbReference type="SAM" id="MobiDB-lite"/>
    </source>
</evidence>
<protein>
    <submittedName>
        <fullName evidence="5">Uncharacterized protein</fullName>
    </submittedName>
</protein>
<proteinExistence type="predicted"/>
<dbReference type="InterPro" id="IPR011330">
    <property type="entry name" value="Glyco_hydro/deAcase_b/a-brl"/>
</dbReference>
<evidence type="ECO:0000259" key="3">
    <source>
        <dbReference type="Pfam" id="PF01522"/>
    </source>
</evidence>
<gene>
    <name evidence="5" type="ORF">BAA01_06835</name>
</gene>
<keyword evidence="2" id="KW-0472">Membrane</keyword>
<dbReference type="EMBL" id="LZRT01000090">
    <property type="protein sequence ID" value="OUM86456.1"/>
    <property type="molecule type" value="Genomic_DNA"/>
</dbReference>
<dbReference type="InterPro" id="IPR002509">
    <property type="entry name" value="NODB_dom"/>
</dbReference>
<name>A0A1Y3PJZ3_9BACI</name>
<dbReference type="Proteomes" id="UP000196475">
    <property type="component" value="Unassembled WGS sequence"/>
</dbReference>
<feature type="compositionally biased region" description="Basic and acidic residues" evidence="1">
    <location>
        <begin position="414"/>
        <end position="430"/>
    </location>
</feature>
<dbReference type="InterPro" id="IPR054467">
    <property type="entry name" value="YkoP-like_dom"/>
</dbReference>
<keyword evidence="2" id="KW-0812">Transmembrane</keyword>
<evidence type="ECO:0000259" key="4">
    <source>
        <dbReference type="Pfam" id="PF22790"/>
    </source>
</evidence>
<comment type="caution">
    <text evidence="5">The sequence shown here is derived from an EMBL/GenBank/DDBJ whole genome shotgun (WGS) entry which is preliminary data.</text>
</comment>
<keyword evidence="2" id="KW-1133">Transmembrane helix</keyword>
<reference evidence="6" key="1">
    <citation type="submission" date="2016-06" db="EMBL/GenBank/DDBJ databases">
        <authorList>
            <person name="Nascimento L."/>
            <person name="Pereira R.V."/>
            <person name="Martins L.F."/>
            <person name="Quaggio R.B."/>
            <person name="Silva A.M."/>
            <person name="Setubal J.C."/>
        </authorList>
    </citation>
    <scope>NUCLEOTIDE SEQUENCE [LARGE SCALE GENOMIC DNA]</scope>
</reference>
<dbReference type="Pfam" id="PF01522">
    <property type="entry name" value="Polysacc_deac_1"/>
    <property type="match status" value="1"/>
</dbReference>
<feature type="domain" description="NodB homology" evidence="3">
    <location>
        <begin position="58"/>
        <end position="119"/>
    </location>
</feature>
<evidence type="ECO:0000256" key="2">
    <source>
        <dbReference type="SAM" id="Phobius"/>
    </source>
</evidence>
<feature type="region of interest" description="Disordered" evidence="1">
    <location>
        <begin position="414"/>
        <end position="437"/>
    </location>
</feature>
<dbReference type="AlphaFoldDB" id="A0A1Y3PJZ3"/>
<dbReference type="GO" id="GO:0016810">
    <property type="term" value="F:hydrolase activity, acting on carbon-nitrogen (but not peptide) bonds"/>
    <property type="evidence" value="ECO:0007669"/>
    <property type="project" value="InterPro"/>
</dbReference>
<dbReference type="SUPFAM" id="SSF88713">
    <property type="entry name" value="Glycoside hydrolase/deacetylase"/>
    <property type="match status" value="1"/>
</dbReference>
<feature type="domain" description="YkoP-like" evidence="4">
    <location>
        <begin position="224"/>
        <end position="407"/>
    </location>
</feature>
<dbReference type="Pfam" id="PF22790">
    <property type="entry name" value="YkoP"/>
    <property type="match status" value="1"/>
</dbReference>
<dbReference type="GO" id="GO:0005975">
    <property type="term" value="P:carbohydrate metabolic process"/>
    <property type="evidence" value="ECO:0007669"/>
    <property type="project" value="InterPro"/>
</dbReference>
<sequence length="437" mass="51397">MDHYGETEGGAGEIMDARSLGTVAAGVILGFIFIYYVLPTWYIRLSGKAIRRGSPLHPDVSLTFEGKAEQWSELLPILRSLGIRATFFVHQEPGEANRAELSRLSSDGHEWYPASFEHSQAFYRPVKGWLSLYRLWQVCRSRCTVVLWSATWNGSRLNPQRWMRKVRNGSVLRVKGGPADLQRFALLLRRLQKSGYRFCTLQQLESRYRQEREEMKVCRSPVNRFLFYTWKRWESFVHRLLNMEYVCMQDDERTLFRIRKRRYYGKPVCLADGQWLRRGEPILELHFNNDIFTQVVQRARTSVQLAATLIRMLRRSLPELSRYLTEHQQYQHVKAIYGITMIYRGADPFGFTVVPMPRRWWNGFITFYLRLYLSILHPDGRKRLTQNRDKLIPKRVIMSCAQLLEWYPPAGLSKEEPEHQAGHKMEREVQKGGLSIG</sequence>
<dbReference type="Gene3D" id="3.20.20.370">
    <property type="entry name" value="Glycoside hydrolase/deacetylase"/>
    <property type="match status" value="1"/>
</dbReference>